<evidence type="ECO:0000256" key="9">
    <source>
        <dbReference type="RuleBase" id="RU810713"/>
    </source>
</evidence>
<dbReference type="InterPro" id="IPR017926">
    <property type="entry name" value="GATASE"/>
</dbReference>
<comment type="catalytic activity">
    <reaction evidence="8 9">
        <text>UTP + L-glutamine + ATP + H2O = CTP + L-glutamate + ADP + phosphate + 2 H(+)</text>
        <dbReference type="Rhea" id="RHEA:26426"/>
        <dbReference type="ChEBI" id="CHEBI:15377"/>
        <dbReference type="ChEBI" id="CHEBI:15378"/>
        <dbReference type="ChEBI" id="CHEBI:29985"/>
        <dbReference type="ChEBI" id="CHEBI:30616"/>
        <dbReference type="ChEBI" id="CHEBI:37563"/>
        <dbReference type="ChEBI" id="CHEBI:43474"/>
        <dbReference type="ChEBI" id="CHEBI:46398"/>
        <dbReference type="ChEBI" id="CHEBI:58359"/>
        <dbReference type="ChEBI" id="CHEBI:456216"/>
        <dbReference type="EC" id="6.3.4.2"/>
    </reaction>
</comment>
<feature type="domain" description="Glutamine amidotransferase" evidence="10">
    <location>
        <begin position="245"/>
        <end position="478"/>
    </location>
</feature>
<dbReference type="RefSeq" id="XP_016458352.1">
    <property type="nucleotide sequence ID" value="XM_016602866.1"/>
</dbReference>
<reference evidence="12" key="1">
    <citation type="submission" date="2025-08" db="UniProtKB">
        <authorList>
            <consortium name="RefSeq"/>
        </authorList>
    </citation>
    <scope>IDENTIFICATION</scope>
</reference>
<dbReference type="OrthoDB" id="1739076at2759"/>
<dbReference type="InterPro" id="IPR033828">
    <property type="entry name" value="GATase1_CTP_Synthase"/>
</dbReference>
<dbReference type="SUPFAM" id="SSF52540">
    <property type="entry name" value="P-loop containing nucleoside triphosphate hydrolases"/>
    <property type="match status" value="1"/>
</dbReference>
<keyword evidence="7 9" id="KW-0665">Pyrimidine biosynthesis</keyword>
<dbReference type="Pfam" id="PF00117">
    <property type="entry name" value="GATase"/>
    <property type="match status" value="1"/>
</dbReference>
<sequence>MWMLTRYAFWVPSRTFKRAATQQIPAARRVVSSTVSSWQKEKVEKMKYVVVTGGVVSGLGKGVTASSIGVVLKACGLRVTSIKIDPYLNTDAGTMSPFEHGEVFVLDDGGEVDLDLGNYERFLDVTLTKDNNITTGKIYQSVLEKERKGDYLGKTVQVVPHITDAIKDWIESVSLVPVDGEEGPADVCVIELGGTVELNMFADNIYLCLSVARHVDLQEWTRRAETSDNITKSVSIAMVGKYVGLTDSYLSVVKALMHACIACSLKPSIAWIAASDLEDDSAKLNPEAHAAAWKTLRGAACVLVPGGFGDRGVKGMMLAARYARENSVPYLGICLGMQISVIEFARSVLHLEKANSEEFDPQTPERVVIFMPEGSKTHMGSTMRLGSRRTLFQTPDCITAKLYNNSEYVDERHRHRYEVNPEIVGSLEEAGLKFVGRDESGKRMEILELPDHPFYIGVQFHPEFKSRPGRPSAPFLGLVLAATGKLEAYVKRQQNGSVYAIHQQ</sequence>
<evidence type="ECO:0000256" key="1">
    <source>
        <dbReference type="ARBA" id="ARBA00005171"/>
    </source>
</evidence>
<comment type="similarity">
    <text evidence="2 9">Belongs to the CTP synthase family.</text>
</comment>
<accession>A0A1S3Z2H4</accession>
<dbReference type="FunFam" id="3.40.50.880:FF:000012">
    <property type="entry name" value="CTP synthase"/>
    <property type="match status" value="1"/>
</dbReference>
<dbReference type="InterPro" id="IPR004468">
    <property type="entry name" value="CTP_synthase"/>
</dbReference>
<evidence type="ECO:0000256" key="2">
    <source>
        <dbReference type="ARBA" id="ARBA00007533"/>
    </source>
</evidence>
<evidence type="ECO:0000313" key="12">
    <source>
        <dbReference type="RefSeq" id="XP_016458352.1"/>
    </source>
</evidence>
<evidence type="ECO:0000256" key="4">
    <source>
        <dbReference type="ARBA" id="ARBA00022741"/>
    </source>
</evidence>
<evidence type="ECO:0000256" key="6">
    <source>
        <dbReference type="ARBA" id="ARBA00022962"/>
    </source>
</evidence>
<protein>
    <recommendedName>
        <fullName evidence="9">CTP synthase</fullName>
        <ecNumber evidence="9">6.3.4.2</ecNumber>
    </recommendedName>
    <alternativeName>
        <fullName evidence="9">UTP--ammonia ligase</fullName>
    </alternativeName>
</protein>
<dbReference type="PANTHER" id="PTHR11550">
    <property type="entry name" value="CTP SYNTHASE"/>
    <property type="match status" value="1"/>
</dbReference>
<dbReference type="CDD" id="cd01746">
    <property type="entry name" value="GATase1_CTP_Synthase"/>
    <property type="match status" value="1"/>
</dbReference>
<keyword evidence="6 9" id="KW-0315">Glutamine amidotransferase</keyword>
<dbReference type="GO" id="GO:0019856">
    <property type="term" value="P:pyrimidine nucleobase biosynthetic process"/>
    <property type="evidence" value="ECO:0000318"/>
    <property type="project" value="GO_Central"/>
</dbReference>
<evidence type="ECO:0000256" key="5">
    <source>
        <dbReference type="ARBA" id="ARBA00022840"/>
    </source>
</evidence>
<feature type="domain" description="CTP synthase N-terminal" evidence="11">
    <location>
        <begin position="47"/>
        <end position="196"/>
    </location>
</feature>
<dbReference type="PaxDb" id="4097-A0A1S3Z2H4"/>
<dbReference type="KEGG" id="nta:107782029"/>
<dbReference type="PANTHER" id="PTHR11550:SF40">
    <property type="entry name" value="CTP SYNTHASE"/>
    <property type="match status" value="1"/>
</dbReference>
<dbReference type="STRING" id="4097.A0A1S3Z2H4"/>
<evidence type="ECO:0000259" key="10">
    <source>
        <dbReference type="Pfam" id="PF00117"/>
    </source>
</evidence>
<dbReference type="EC" id="6.3.4.2" evidence="9"/>
<dbReference type="GO" id="GO:0003883">
    <property type="term" value="F:CTP synthase activity"/>
    <property type="evidence" value="ECO:0000318"/>
    <property type="project" value="GO_Central"/>
</dbReference>
<evidence type="ECO:0000256" key="8">
    <source>
        <dbReference type="ARBA" id="ARBA00047781"/>
    </source>
</evidence>
<dbReference type="InterPro" id="IPR027417">
    <property type="entry name" value="P-loop_NTPase"/>
</dbReference>
<evidence type="ECO:0000256" key="3">
    <source>
        <dbReference type="ARBA" id="ARBA00022598"/>
    </source>
</evidence>
<gene>
    <name evidence="12" type="primary">LOC107782029</name>
</gene>
<keyword evidence="3 9" id="KW-0436">Ligase</keyword>
<dbReference type="GO" id="GO:0006241">
    <property type="term" value="P:CTP biosynthetic process"/>
    <property type="evidence" value="ECO:0000318"/>
    <property type="project" value="GO_Central"/>
</dbReference>
<dbReference type="InterPro" id="IPR017456">
    <property type="entry name" value="CTP_synthase_N"/>
</dbReference>
<evidence type="ECO:0000256" key="7">
    <source>
        <dbReference type="ARBA" id="ARBA00022975"/>
    </source>
</evidence>
<keyword evidence="4 9" id="KW-0547">Nucleotide-binding</keyword>
<dbReference type="GO" id="GO:0005524">
    <property type="term" value="F:ATP binding"/>
    <property type="evidence" value="ECO:0007669"/>
    <property type="project" value="UniProtKB-KW"/>
</dbReference>
<organism evidence="12">
    <name type="scientific">Nicotiana tabacum</name>
    <name type="common">Common tobacco</name>
    <dbReference type="NCBI Taxonomy" id="4097"/>
    <lineage>
        <taxon>Eukaryota</taxon>
        <taxon>Viridiplantae</taxon>
        <taxon>Streptophyta</taxon>
        <taxon>Embryophyta</taxon>
        <taxon>Tracheophyta</taxon>
        <taxon>Spermatophyta</taxon>
        <taxon>Magnoliopsida</taxon>
        <taxon>eudicotyledons</taxon>
        <taxon>Gunneridae</taxon>
        <taxon>Pentapetalae</taxon>
        <taxon>asterids</taxon>
        <taxon>lamiids</taxon>
        <taxon>Solanales</taxon>
        <taxon>Solanaceae</taxon>
        <taxon>Nicotianoideae</taxon>
        <taxon>Nicotianeae</taxon>
        <taxon>Nicotiana</taxon>
    </lineage>
</organism>
<dbReference type="SUPFAM" id="SSF52317">
    <property type="entry name" value="Class I glutamine amidotransferase-like"/>
    <property type="match status" value="1"/>
</dbReference>
<evidence type="ECO:0000259" key="11">
    <source>
        <dbReference type="Pfam" id="PF06418"/>
    </source>
</evidence>
<comment type="function">
    <text evidence="9">Catalyzes the ATP-dependent amination of UTP to CTP with either L-glutamine or ammonia as the source of nitrogen.</text>
</comment>
<dbReference type="SMR" id="A0A1S3Z2H4"/>
<dbReference type="GO" id="GO:0044210">
    <property type="term" value="P:'de novo' CTP biosynthetic process"/>
    <property type="evidence" value="ECO:0007669"/>
    <property type="project" value="UniProtKB-UniRule"/>
</dbReference>
<dbReference type="Pfam" id="PF06418">
    <property type="entry name" value="CTP_synth_N"/>
    <property type="match status" value="1"/>
</dbReference>
<dbReference type="InterPro" id="IPR029062">
    <property type="entry name" value="Class_I_gatase-like"/>
</dbReference>
<dbReference type="UniPathway" id="UPA00159">
    <property type="reaction ID" value="UER00277"/>
</dbReference>
<keyword evidence="5 9" id="KW-0067">ATP-binding</keyword>
<dbReference type="GO" id="GO:0042802">
    <property type="term" value="F:identical protein binding"/>
    <property type="evidence" value="ECO:0000318"/>
    <property type="project" value="GO_Central"/>
</dbReference>
<name>A0A1S3Z2H4_TOBAC</name>
<comment type="pathway">
    <text evidence="1 9">Pyrimidine metabolism; CTP biosynthesis via de novo pathway; CTP from UDP: step 2/2.</text>
</comment>
<proteinExistence type="inferred from homology"/>
<dbReference type="AlphaFoldDB" id="A0A1S3Z2H4"/>
<dbReference type="Gene3D" id="3.40.50.880">
    <property type="match status" value="1"/>
</dbReference>
<dbReference type="Gene3D" id="3.40.50.300">
    <property type="entry name" value="P-loop containing nucleotide triphosphate hydrolases"/>
    <property type="match status" value="1"/>
</dbReference>
<dbReference type="PROSITE" id="PS51273">
    <property type="entry name" value="GATASE_TYPE_1"/>
    <property type="match status" value="1"/>
</dbReference>